<evidence type="ECO:0000313" key="8">
    <source>
        <dbReference type="Proteomes" id="UP000799444"/>
    </source>
</evidence>
<dbReference type="InterPro" id="IPR000571">
    <property type="entry name" value="Znf_CCCH"/>
</dbReference>
<reference evidence="7" key="1">
    <citation type="journal article" date="2020" name="Stud. Mycol.">
        <title>101 Dothideomycetes genomes: a test case for predicting lifestyles and emergence of pathogens.</title>
        <authorList>
            <person name="Haridas S."/>
            <person name="Albert R."/>
            <person name="Binder M."/>
            <person name="Bloem J."/>
            <person name="Labutti K."/>
            <person name="Salamov A."/>
            <person name="Andreopoulos B."/>
            <person name="Baker S."/>
            <person name="Barry K."/>
            <person name="Bills G."/>
            <person name="Bluhm B."/>
            <person name="Cannon C."/>
            <person name="Castanera R."/>
            <person name="Culley D."/>
            <person name="Daum C."/>
            <person name="Ezra D."/>
            <person name="Gonzalez J."/>
            <person name="Henrissat B."/>
            <person name="Kuo A."/>
            <person name="Liang C."/>
            <person name="Lipzen A."/>
            <person name="Lutzoni F."/>
            <person name="Magnuson J."/>
            <person name="Mondo S."/>
            <person name="Nolan M."/>
            <person name="Ohm R."/>
            <person name="Pangilinan J."/>
            <person name="Park H.-J."/>
            <person name="Ramirez L."/>
            <person name="Alfaro M."/>
            <person name="Sun H."/>
            <person name="Tritt A."/>
            <person name="Yoshinaga Y."/>
            <person name="Zwiers L.-H."/>
            <person name="Turgeon B."/>
            <person name="Goodwin S."/>
            <person name="Spatafora J."/>
            <person name="Crous P."/>
            <person name="Grigoriev I."/>
        </authorList>
    </citation>
    <scope>NUCLEOTIDE SEQUENCE</scope>
    <source>
        <strain evidence="7">CBS 125425</strain>
    </source>
</reference>
<dbReference type="Pfam" id="PF18044">
    <property type="entry name" value="zf-CCCH_4"/>
    <property type="match status" value="1"/>
</dbReference>
<accession>A0A9P4V184</accession>
<dbReference type="SMART" id="SM00356">
    <property type="entry name" value="ZnF_C3H1"/>
    <property type="match status" value="2"/>
</dbReference>
<dbReference type="InterPro" id="IPR057654">
    <property type="entry name" value="Znf-CCCH_tandem"/>
</dbReference>
<evidence type="ECO:0000256" key="4">
    <source>
        <dbReference type="PROSITE-ProRule" id="PRU00723"/>
    </source>
</evidence>
<dbReference type="Pfam" id="PF25542">
    <property type="entry name" value="zf-CCCH_12"/>
    <property type="match status" value="1"/>
</dbReference>
<organism evidence="7 8">
    <name type="scientific">Polyplosphaeria fusca</name>
    <dbReference type="NCBI Taxonomy" id="682080"/>
    <lineage>
        <taxon>Eukaryota</taxon>
        <taxon>Fungi</taxon>
        <taxon>Dikarya</taxon>
        <taxon>Ascomycota</taxon>
        <taxon>Pezizomycotina</taxon>
        <taxon>Dothideomycetes</taxon>
        <taxon>Pleosporomycetidae</taxon>
        <taxon>Pleosporales</taxon>
        <taxon>Tetraplosphaeriaceae</taxon>
        <taxon>Polyplosphaeria</taxon>
    </lineage>
</organism>
<dbReference type="OrthoDB" id="2270193at2759"/>
<evidence type="ECO:0000256" key="2">
    <source>
        <dbReference type="ARBA" id="ARBA00022771"/>
    </source>
</evidence>
<feature type="region of interest" description="Disordered" evidence="5">
    <location>
        <begin position="268"/>
        <end position="322"/>
    </location>
</feature>
<evidence type="ECO:0000313" key="7">
    <source>
        <dbReference type="EMBL" id="KAF2734279.1"/>
    </source>
</evidence>
<evidence type="ECO:0000256" key="5">
    <source>
        <dbReference type="SAM" id="MobiDB-lite"/>
    </source>
</evidence>
<dbReference type="Gene3D" id="4.10.1000.10">
    <property type="entry name" value="Zinc finger, CCCH-type"/>
    <property type="match status" value="1"/>
</dbReference>
<dbReference type="Pfam" id="PF25543">
    <property type="entry name" value="zf-CCCH_tandem"/>
    <property type="match status" value="1"/>
</dbReference>
<dbReference type="GO" id="GO:0008270">
    <property type="term" value="F:zinc ion binding"/>
    <property type="evidence" value="ECO:0007669"/>
    <property type="project" value="UniProtKB-KW"/>
</dbReference>
<dbReference type="Proteomes" id="UP000799444">
    <property type="component" value="Unassembled WGS sequence"/>
</dbReference>
<comment type="caution">
    <text evidence="7">The sequence shown here is derived from an EMBL/GenBank/DDBJ whole genome shotgun (WGS) entry which is preliminary data.</text>
</comment>
<keyword evidence="8" id="KW-1185">Reference proteome</keyword>
<dbReference type="AlphaFoldDB" id="A0A9P4V184"/>
<protein>
    <recommendedName>
        <fullName evidence="6">C3H1-type domain-containing protein</fullName>
    </recommendedName>
</protein>
<evidence type="ECO:0000256" key="1">
    <source>
        <dbReference type="ARBA" id="ARBA00022723"/>
    </source>
</evidence>
<feature type="compositionally biased region" description="Polar residues" evidence="5">
    <location>
        <begin position="311"/>
        <end position="322"/>
    </location>
</feature>
<dbReference type="Pfam" id="PF25540">
    <property type="entry name" value="DUF7923"/>
    <property type="match status" value="1"/>
</dbReference>
<dbReference type="PROSITE" id="PS50103">
    <property type="entry name" value="ZF_C3H1"/>
    <property type="match status" value="1"/>
</dbReference>
<name>A0A9P4V184_9PLEO</name>
<keyword evidence="3 4" id="KW-0862">Zinc</keyword>
<dbReference type="InterPro" id="IPR041367">
    <property type="entry name" value="Znf-CCCH_4"/>
</dbReference>
<dbReference type="InterPro" id="IPR057683">
    <property type="entry name" value="DUF7923"/>
</dbReference>
<evidence type="ECO:0000256" key="3">
    <source>
        <dbReference type="ARBA" id="ARBA00022833"/>
    </source>
</evidence>
<gene>
    <name evidence="7" type="ORF">EJ04DRAFT_577050</name>
</gene>
<dbReference type="InterPro" id="IPR036855">
    <property type="entry name" value="Znf_CCCH_sf"/>
</dbReference>
<dbReference type="PANTHER" id="PTHR37543">
    <property type="entry name" value="CCCH ZINC FINGER DNA BINDING PROTEIN (AFU_ORTHOLOGUE AFUA_5G12760)"/>
    <property type="match status" value="1"/>
</dbReference>
<proteinExistence type="predicted"/>
<dbReference type="SUPFAM" id="SSF90229">
    <property type="entry name" value="CCCH zinc finger"/>
    <property type="match status" value="1"/>
</dbReference>
<feature type="zinc finger region" description="C3H1-type" evidence="4">
    <location>
        <begin position="334"/>
        <end position="361"/>
    </location>
</feature>
<keyword evidence="2 4" id="KW-0863">Zinc-finger</keyword>
<dbReference type="EMBL" id="ML996150">
    <property type="protein sequence ID" value="KAF2734279.1"/>
    <property type="molecule type" value="Genomic_DNA"/>
</dbReference>
<sequence>MASPPLLLSESKVDSLDTHLEQFKLNYQNNQNDLQVILREYSQLLEDYKALRTSYQGKNGISSSSTPINGEAAARETIRNPYILVLVDGNGYVFNDELAKEKEEGGMKAARMLNDAVEKHLRESLPRIRNCRVIVRIYADVTNLSKQLAKAKLVGMEKRSIAAFTAGFTRAMDLFDFVDALDEEGTKFKIREHFKLAAEDSACSHILFAACHDTSYLSAMVPYAGLRDKITLVQGAGFSSDFHQFNFGVTQFPTVFRWSELPVATTNGKASTNFSPPTKKGTPFAPVKPFSRNGDPWGTASGWGVEEHSPRTISSATDANETSWGIKAEPQSKSTPTTPCKYFQKGFCRFGNKCSFQHHPKGLTSPLTNTLDRTNISALLPTSPMPGFIPLNKDGHRLDTVIRAPTQDEWATYNTRFRQQKPCNSYHLQLICTTFNCPFDHSPLEPEARHALQYVLKCAPCPQKGACRSADCIYGHICQKDECLGQMKGCRMKMDLHDVDPKLASMVPAEKGFEHEDVGESFEDANGQLVVGEKSSEGGFWF</sequence>
<dbReference type="PANTHER" id="PTHR37543:SF1">
    <property type="entry name" value="CCCH ZINC FINGER DNA BINDING PROTEIN (AFU_ORTHOLOGUE AFUA_5G12760)"/>
    <property type="match status" value="1"/>
</dbReference>
<evidence type="ECO:0000259" key="6">
    <source>
        <dbReference type="PROSITE" id="PS50103"/>
    </source>
</evidence>
<keyword evidence="1 4" id="KW-0479">Metal-binding</keyword>
<feature type="domain" description="C3H1-type" evidence="6">
    <location>
        <begin position="334"/>
        <end position="361"/>
    </location>
</feature>